<keyword evidence="1" id="KW-0663">Pyridoxal phosphate</keyword>
<evidence type="ECO:0000256" key="2">
    <source>
        <dbReference type="RuleBase" id="RU000481"/>
    </source>
</evidence>
<dbReference type="InterPro" id="IPR015422">
    <property type="entry name" value="PyrdxlP-dep_Trfase_small"/>
</dbReference>
<dbReference type="SUPFAM" id="SSF53383">
    <property type="entry name" value="PLP-dependent transferases"/>
    <property type="match status" value="1"/>
</dbReference>
<dbReference type="EMBL" id="FOVW01000006">
    <property type="protein sequence ID" value="SFO39672.1"/>
    <property type="molecule type" value="Genomic_DNA"/>
</dbReference>
<sequence length="441" mass="49994">MSNSNSLSQKGKAASENPMRIDLEVYFDAMDNIYHTKDNPTGTFPMNVAENQLCWEMLKEKMQGISGKEEIPDWVTSYGDSSGVLSFREAIASYYSDFLMNHTVDPETLALSVGATSVIEMTAFLLADPGDTAVIPAPSYPVYTGDIGVFPSIKRYDLQTHSDIGELKDGIPLQISQLEKAKKEIEASGSRFKMLILTSPDNPTGGIYSKEQQEEVADWCIANHIHLIVNEIYGLSLIDTEDPEVSGDYGKHLKFYSFGNLMNKKKSAYLHHWYSFSKDLGISGFRIGVVHTYNEDFIQAYKNVGLSHGISNHTQWLLQEVLNDKAFMNTYIDSYQKALNQSYKIVRSTLQKLALRYSPSHGSLFVWMDLSEFLQKKTQQGENDLWLKVYEETKILLTPSNGFGHKQKGLYRLVISSFKHDDLRVAMERFSKFVLQQRAEK</sequence>
<dbReference type="RefSeq" id="WP_091653888.1">
    <property type="nucleotide sequence ID" value="NZ_FOVW01000006.1"/>
</dbReference>
<feature type="domain" description="Aminotransferase class I/classII large" evidence="3">
    <location>
        <begin position="48"/>
        <end position="430"/>
    </location>
</feature>
<proteinExistence type="inferred from homology"/>
<dbReference type="Gene3D" id="3.90.1150.10">
    <property type="entry name" value="Aspartate Aminotransferase, domain 1"/>
    <property type="match status" value="1"/>
</dbReference>
<comment type="cofactor">
    <cofactor evidence="2">
        <name>pyridoxal 5'-phosphate</name>
        <dbReference type="ChEBI" id="CHEBI:597326"/>
    </cofactor>
</comment>
<name>A0A1I5GUI6_9BACT</name>
<dbReference type="PANTHER" id="PTHR43795">
    <property type="entry name" value="BIFUNCTIONAL ASPARTATE AMINOTRANSFERASE AND GLUTAMATE/ASPARTATE-PREPHENATE AMINOTRANSFERASE-RELATED"/>
    <property type="match status" value="1"/>
</dbReference>
<dbReference type="Pfam" id="PF00155">
    <property type="entry name" value="Aminotran_1_2"/>
    <property type="match status" value="1"/>
</dbReference>
<organism evidence="4 5">
    <name type="scientific">Algoriphagus ornithinivorans</name>
    <dbReference type="NCBI Taxonomy" id="226506"/>
    <lineage>
        <taxon>Bacteria</taxon>
        <taxon>Pseudomonadati</taxon>
        <taxon>Bacteroidota</taxon>
        <taxon>Cytophagia</taxon>
        <taxon>Cytophagales</taxon>
        <taxon>Cyclobacteriaceae</taxon>
        <taxon>Algoriphagus</taxon>
    </lineage>
</organism>
<dbReference type="STRING" id="226506.SAMN04488519_10675"/>
<evidence type="ECO:0000313" key="4">
    <source>
        <dbReference type="EMBL" id="SFO39672.1"/>
    </source>
</evidence>
<dbReference type="GO" id="GO:0006520">
    <property type="term" value="P:amino acid metabolic process"/>
    <property type="evidence" value="ECO:0007669"/>
    <property type="project" value="TreeGrafter"/>
</dbReference>
<dbReference type="AlphaFoldDB" id="A0A1I5GUI6"/>
<dbReference type="CDD" id="cd00609">
    <property type="entry name" value="AAT_like"/>
    <property type="match status" value="1"/>
</dbReference>
<dbReference type="InterPro" id="IPR004838">
    <property type="entry name" value="NHTrfase_class1_PyrdxlP-BS"/>
</dbReference>
<accession>A0A1I5GUI6</accession>
<dbReference type="PANTHER" id="PTHR43795:SF39">
    <property type="entry name" value="AMINOTRANSFERASE CLASS I_CLASSII DOMAIN-CONTAINING PROTEIN"/>
    <property type="match status" value="1"/>
</dbReference>
<dbReference type="InterPro" id="IPR015421">
    <property type="entry name" value="PyrdxlP-dep_Trfase_major"/>
</dbReference>
<keyword evidence="2" id="KW-0808">Transferase</keyword>
<dbReference type="EC" id="2.6.1.-" evidence="2"/>
<dbReference type="InterPro" id="IPR050478">
    <property type="entry name" value="Ethylene_sulfur-biosynth"/>
</dbReference>
<evidence type="ECO:0000313" key="5">
    <source>
        <dbReference type="Proteomes" id="UP000199564"/>
    </source>
</evidence>
<evidence type="ECO:0000259" key="3">
    <source>
        <dbReference type="Pfam" id="PF00155"/>
    </source>
</evidence>
<comment type="similarity">
    <text evidence="2">Belongs to the class-I pyridoxal-phosphate-dependent aminotransferase family.</text>
</comment>
<dbReference type="PRINTS" id="PR00753">
    <property type="entry name" value="ACCSYNTHASE"/>
</dbReference>
<keyword evidence="2" id="KW-0032">Aminotransferase</keyword>
<dbReference type="PROSITE" id="PS00105">
    <property type="entry name" value="AA_TRANSFER_CLASS_1"/>
    <property type="match status" value="1"/>
</dbReference>
<dbReference type="InterPro" id="IPR004839">
    <property type="entry name" value="Aminotransferase_I/II_large"/>
</dbReference>
<dbReference type="Gene3D" id="3.40.640.10">
    <property type="entry name" value="Type I PLP-dependent aspartate aminotransferase-like (Major domain)"/>
    <property type="match status" value="1"/>
</dbReference>
<reference evidence="5" key="1">
    <citation type="submission" date="2016-10" db="EMBL/GenBank/DDBJ databases">
        <authorList>
            <person name="Varghese N."/>
            <person name="Submissions S."/>
        </authorList>
    </citation>
    <scope>NUCLEOTIDE SEQUENCE [LARGE SCALE GENOMIC DNA]</scope>
    <source>
        <strain evidence="5">DSM 15282</strain>
    </source>
</reference>
<evidence type="ECO:0000256" key="1">
    <source>
        <dbReference type="ARBA" id="ARBA00022898"/>
    </source>
</evidence>
<gene>
    <name evidence="4" type="ORF">SAMN04488519_10675</name>
</gene>
<dbReference type="InterPro" id="IPR015424">
    <property type="entry name" value="PyrdxlP-dep_Trfase"/>
</dbReference>
<keyword evidence="5" id="KW-1185">Reference proteome</keyword>
<protein>
    <recommendedName>
        <fullName evidence="2">Aminotransferase</fullName>
        <ecNumber evidence="2">2.6.1.-</ecNumber>
    </recommendedName>
</protein>
<dbReference type="GO" id="GO:0030170">
    <property type="term" value="F:pyridoxal phosphate binding"/>
    <property type="evidence" value="ECO:0007669"/>
    <property type="project" value="InterPro"/>
</dbReference>
<dbReference type="GO" id="GO:0008483">
    <property type="term" value="F:transaminase activity"/>
    <property type="evidence" value="ECO:0007669"/>
    <property type="project" value="UniProtKB-KW"/>
</dbReference>
<dbReference type="Proteomes" id="UP000199564">
    <property type="component" value="Unassembled WGS sequence"/>
</dbReference>